<evidence type="ECO:0000256" key="2">
    <source>
        <dbReference type="ARBA" id="ARBA00006929"/>
    </source>
</evidence>
<feature type="chain" id="PRO_5046662751" description="Flagellar L-ring protein" evidence="8">
    <location>
        <begin position="21"/>
        <end position="238"/>
    </location>
</feature>
<sequence>MKRRLLAAGCAMLLLSGCNAARQQPSPVPPVTQPQAYAEPEDTAANPGSLYSESDSEFLFSDNRARRVGDIVLVKVVETDKAKNKADTTADKTSTNELGVSAFFGQSSASINPMNPAGPFGGAVGTNPVLGTSSTSKHSATGETKRESTVTTTIAARVLRVLPGGLMEVEGARETRVNDETQYIVVSGLVRARDVASDNSVTSSQMANARIEYYGKGTLADKQKPGWFTRLMDNVWPF</sequence>
<proteinExistence type="inferred from homology"/>
<evidence type="ECO:0000256" key="7">
    <source>
        <dbReference type="HAMAP-Rule" id="MF_00415"/>
    </source>
</evidence>
<comment type="caution">
    <text evidence="9">The sequence shown here is derived from an EMBL/GenBank/DDBJ whole genome shotgun (WGS) entry which is preliminary data.</text>
</comment>
<organism evidence="9 10">
    <name type="scientific">Nitratidesulfovibrio oxamicus</name>
    <dbReference type="NCBI Taxonomy" id="32016"/>
    <lineage>
        <taxon>Bacteria</taxon>
        <taxon>Pseudomonadati</taxon>
        <taxon>Thermodesulfobacteriota</taxon>
        <taxon>Desulfovibrionia</taxon>
        <taxon>Desulfovibrionales</taxon>
        <taxon>Desulfovibrionaceae</taxon>
        <taxon>Nitratidesulfovibrio</taxon>
    </lineage>
</organism>
<keyword evidence="4 7" id="KW-0472">Membrane</keyword>
<evidence type="ECO:0000313" key="10">
    <source>
        <dbReference type="Proteomes" id="UP001194469"/>
    </source>
</evidence>
<comment type="subcellular location">
    <subcellularLocation>
        <location evidence="7">Cell outer membrane</location>
        <topology evidence="7">Lipid-anchor</topology>
    </subcellularLocation>
    <subcellularLocation>
        <location evidence="7">Bacterial flagellum basal body</location>
    </subcellularLocation>
</comment>
<comment type="subunit">
    <text evidence="7">The basal body constitutes a major portion of the flagellar organelle and consists of four rings (L,P,S, and M) mounted on a central rod.</text>
</comment>
<dbReference type="PRINTS" id="PR01008">
    <property type="entry name" value="FLGLRINGFLGH"/>
</dbReference>
<comment type="function">
    <text evidence="1 7">Assembles around the rod to form the L-ring and probably protects the motor/basal body from shearing forces during rotation.</text>
</comment>
<keyword evidence="7" id="KW-0449">Lipoprotein</keyword>
<gene>
    <name evidence="7" type="primary">flgH</name>
    <name evidence="9" type="ORF">FVW20_08190</name>
</gene>
<reference evidence="9 10" key="1">
    <citation type="submission" date="2019-08" db="EMBL/GenBank/DDBJ databases">
        <authorList>
            <person name="Luo N."/>
        </authorList>
    </citation>
    <scope>NUCLEOTIDE SEQUENCE [LARGE SCALE GENOMIC DNA]</scope>
    <source>
        <strain evidence="9 10">NCIMB 9442</strain>
    </source>
</reference>
<dbReference type="RefSeq" id="WP_196609032.1">
    <property type="nucleotide sequence ID" value="NZ_VRYY01000203.1"/>
</dbReference>
<evidence type="ECO:0000313" key="9">
    <source>
        <dbReference type="EMBL" id="MBG3876991.1"/>
    </source>
</evidence>
<keyword evidence="9" id="KW-0969">Cilium</keyword>
<keyword evidence="9" id="KW-0282">Flagellum</keyword>
<protein>
    <recommendedName>
        <fullName evidence="7">Flagellar L-ring protein</fullName>
    </recommendedName>
    <alternativeName>
        <fullName evidence="7">Basal body L-ring protein</fullName>
    </alternativeName>
</protein>
<comment type="similarity">
    <text evidence="2 7">Belongs to the FlgH family.</text>
</comment>
<keyword evidence="3 7" id="KW-0732">Signal</keyword>
<evidence type="ECO:0000256" key="5">
    <source>
        <dbReference type="ARBA" id="ARBA00023143"/>
    </source>
</evidence>
<keyword evidence="10" id="KW-1185">Reference proteome</keyword>
<dbReference type="EMBL" id="VRYY01000203">
    <property type="protein sequence ID" value="MBG3876991.1"/>
    <property type="molecule type" value="Genomic_DNA"/>
</dbReference>
<evidence type="ECO:0000256" key="3">
    <source>
        <dbReference type="ARBA" id="ARBA00022729"/>
    </source>
</evidence>
<evidence type="ECO:0000256" key="4">
    <source>
        <dbReference type="ARBA" id="ARBA00023136"/>
    </source>
</evidence>
<evidence type="ECO:0000256" key="8">
    <source>
        <dbReference type="SAM" id="SignalP"/>
    </source>
</evidence>
<dbReference type="HAMAP" id="MF_00415">
    <property type="entry name" value="FlgH"/>
    <property type="match status" value="1"/>
</dbReference>
<keyword evidence="9" id="KW-0966">Cell projection</keyword>
<dbReference type="PROSITE" id="PS51257">
    <property type="entry name" value="PROKAR_LIPOPROTEIN"/>
    <property type="match status" value="1"/>
</dbReference>
<evidence type="ECO:0000256" key="1">
    <source>
        <dbReference type="ARBA" id="ARBA00002591"/>
    </source>
</evidence>
<dbReference type="InterPro" id="IPR000527">
    <property type="entry name" value="Flag_Lring"/>
</dbReference>
<evidence type="ECO:0000256" key="6">
    <source>
        <dbReference type="ARBA" id="ARBA00023237"/>
    </source>
</evidence>
<keyword evidence="5 7" id="KW-0975">Bacterial flagellum</keyword>
<dbReference type="NCBIfam" id="NF009336">
    <property type="entry name" value="PRK12696.1"/>
    <property type="match status" value="1"/>
</dbReference>
<keyword evidence="6 7" id="KW-0998">Cell outer membrane</keyword>
<dbReference type="Pfam" id="PF02107">
    <property type="entry name" value="FlgH"/>
    <property type="match status" value="1"/>
</dbReference>
<name>A0ABS0J4S2_9BACT</name>
<accession>A0ABS0J4S2</accession>
<dbReference type="PANTHER" id="PTHR34933">
    <property type="entry name" value="FLAGELLAR L-RING PROTEIN"/>
    <property type="match status" value="1"/>
</dbReference>
<dbReference type="Proteomes" id="UP001194469">
    <property type="component" value="Unassembled WGS sequence"/>
</dbReference>
<dbReference type="PANTHER" id="PTHR34933:SF1">
    <property type="entry name" value="FLAGELLAR L-RING PROTEIN"/>
    <property type="match status" value="1"/>
</dbReference>
<feature type="signal peptide" evidence="8">
    <location>
        <begin position="1"/>
        <end position="20"/>
    </location>
</feature>